<organism evidence="1 2">
    <name type="scientific">Devosia nitrariae</name>
    <dbReference type="NCBI Taxonomy" id="2071872"/>
    <lineage>
        <taxon>Bacteria</taxon>
        <taxon>Pseudomonadati</taxon>
        <taxon>Pseudomonadota</taxon>
        <taxon>Alphaproteobacteria</taxon>
        <taxon>Hyphomicrobiales</taxon>
        <taxon>Devosiaceae</taxon>
        <taxon>Devosia</taxon>
    </lineage>
</organism>
<dbReference type="RefSeq" id="WP_284342073.1">
    <property type="nucleotide sequence ID" value="NZ_BSNS01000021.1"/>
</dbReference>
<proteinExistence type="predicted"/>
<dbReference type="Proteomes" id="UP001156691">
    <property type="component" value="Unassembled WGS sequence"/>
</dbReference>
<protein>
    <submittedName>
        <fullName evidence="1">Uncharacterized protein</fullName>
    </submittedName>
</protein>
<gene>
    <name evidence="1" type="ORF">GCM10010862_39210</name>
</gene>
<name>A0ABQ5W9Y5_9HYPH</name>
<sequence length="266" mass="29657">MTITLTPTVHGDLCQGSRWEVADREVLAERVARVALGQYRHVEGVLAGLNVRAPRTDKEVATDAKRKLEVAANGDPWHRDGWLFQTISWITANQSKAKGSAIELPHIFHAHKGFDGMQLDISDDGKTITAVVIFEDKATTDPRGMLRDDVWPTIEGFEAGKRVSELLHTTTGLLSARQHSFPGLNVDEAIDRIVWQEVRQYRVSITTGKTHAADAARERLFDGYSDLAKGDVSRRRAETMHFDDLRNWMTSFAALVGTKIDEAVIV</sequence>
<accession>A0ABQ5W9Y5</accession>
<keyword evidence="2" id="KW-1185">Reference proteome</keyword>
<evidence type="ECO:0000313" key="1">
    <source>
        <dbReference type="EMBL" id="GLQ56662.1"/>
    </source>
</evidence>
<reference evidence="2" key="1">
    <citation type="journal article" date="2019" name="Int. J. Syst. Evol. Microbiol.">
        <title>The Global Catalogue of Microorganisms (GCM) 10K type strain sequencing project: providing services to taxonomists for standard genome sequencing and annotation.</title>
        <authorList>
            <consortium name="The Broad Institute Genomics Platform"/>
            <consortium name="The Broad Institute Genome Sequencing Center for Infectious Disease"/>
            <person name="Wu L."/>
            <person name="Ma J."/>
        </authorList>
    </citation>
    <scope>NUCLEOTIDE SEQUENCE [LARGE SCALE GENOMIC DNA]</scope>
    <source>
        <strain evidence="2">NBRC 112416</strain>
    </source>
</reference>
<evidence type="ECO:0000313" key="2">
    <source>
        <dbReference type="Proteomes" id="UP001156691"/>
    </source>
</evidence>
<dbReference type="EMBL" id="BSNS01000021">
    <property type="protein sequence ID" value="GLQ56662.1"/>
    <property type="molecule type" value="Genomic_DNA"/>
</dbReference>
<comment type="caution">
    <text evidence="1">The sequence shown here is derived from an EMBL/GenBank/DDBJ whole genome shotgun (WGS) entry which is preliminary data.</text>
</comment>